<evidence type="ECO:0000256" key="3">
    <source>
        <dbReference type="ARBA" id="ARBA00022692"/>
    </source>
</evidence>
<dbReference type="EMBL" id="CARXXK010000002">
    <property type="protein sequence ID" value="CAI6353496.1"/>
    <property type="molecule type" value="Genomic_DNA"/>
</dbReference>
<keyword evidence="7 8" id="KW-0472">Membrane</keyword>
<dbReference type="AlphaFoldDB" id="A0AAV0WCE1"/>
<reference evidence="9 10" key="1">
    <citation type="submission" date="2023-01" db="EMBL/GenBank/DDBJ databases">
        <authorList>
            <person name="Whitehead M."/>
        </authorList>
    </citation>
    <scope>NUCLEOTIDE SEQUENCE [LARGE SCALE GENOMIC DNA]</scope>
</reference>
<dbReference type="GO" id="GO:0030943">
    <property type="term" value="F:mitochondrion targeting sequence binding"/>
    <property type="evidence" value="ECO:0007669"/>
    <property type="project" value="TreeGrafter"/>
</dbReference>
<dbReference type="PANTHER" id="PTHR12430:SF1">
    <property type="entry name" value="TOMM20-LIKE PROTEIN 1"/>
    <property type="match status" value="1"/>
</dbReference>
<dbReference type="InterPro" id="IPR022422">
    <property type="entry name" value="MAS20_rcpt_metazoan"/>
</dbReference>
<sequence length="153" mass="17223">MITASKATIGVILSGVVGLCFLSYFIFFERRSDPVIKSNRLKKRLATNDGETGKLLTLELKLPVSIKHLADQEILVNELNMGEYYLSRGDSALGVRHLANAMVSCRNPDVLYGVLRNKLPKHVFEMLTEKLLPEQIELWSSSNILQDLAYDIE</sequence>
<dbReference type="GO" id="GO:0030150">
    <property type="term" value="P:protein import into mitochondrial matrix"/>
    <property type="evidence" value="ECO:0007669"/>
    <property type="project" value="TreeGrafter"/>
</dbReference>
<dbReference type="Proteomes" id="UP001160148">
    <property type="component" value="Unassembled WGS sequence"/>
</dbReference>
<keyword evidence="10" id="KW-1185">Reference proteome</keyword>
<evidence type="ECO:0000256" key="2">
    <source>
        <dbReference type="ARBA" id="ARBA00005792"/>
    </source>
</evidence>
<protein>
    <submittedName>
        <fullName evidence="9">Uncharacterized protein</fullName>
    </submittedName>
</protein>
<dbReference type="GO" id="GO:0006886">
    <property type="term" value="P:intracellular protein transport"/>
    <property type="evidence" value="ECO:0007669"/>
    <property type="project" value="InterPro"/>
</dbReference>
<keyword evidence="3 8" id="KW-0812">Transmembrane</keyword>
<dbReference type="Pfam" id="PF02064">
    <property type="entry name" value="MAS20"/>
    <property type="match status" value="1"/>
</dbReference>
<evidence type="ECO:0000313" key="10">
    <source>
        <dbReference type="Proteomes" id="UP001160148"/>
    </source>
</evidence>
<gene>
    <name evidence="9" type="ORF">MEUPH1_LOCUS9614</name>
</gene>
<dbReference type="InterPro" id="IPR002056">
    <property type="entry name" value="MAS20"/>
</dbReference>
<comment type="caution">
    <text evidence="9">The sequence shown here is derived from an EMBL/GenBank/DDBJ whole genome shotgun (WGS) entry which is preliminary data.</text>
</comment>
<dbReference type="GO" id="GO:0016031">
    <property type="term" value="P:tRNA import into mitochondrion"/>
    <property type="evidence" value="ECO:0007669"/>
    <property type="project" value="TreeGrafter"/>
</dbReference>
<keyword evidence="6" id="KW-0496">Mitochondrion</keyword>
<accession>A0AAV0WCE1</accession>
<dbReference type="GO" id="GO:0005742">
    <property type="term" value="C:mitochondrial outer membrane translocase complex"/>
    <property type="evidence" value="ECO:0007669"/>
    <property type="project" value="InterPro"/>
</dbReference>
<evidence type="ECO:0000256" key="6">
    <source>
        <dbReference type="ARBA" id="ARBA00023128"/>
    </source>
</evidence>
<comment type="subcellular location">
    <subcellularLocation>
        <location evidence="1">Mitochondrion outer membrane</location>
        <topology evidence="1">Single-pass membrane protein</topology>
    </subcellularLocation>
</comment>
<dbReference type="GO" id="GO:0008320">
    <property type="term" value="F:protein transmembrane transporter activity"/>
    <property type="evidence" value="ECO:0007669"/>
    <property type="project" value="TreeGrafter"/>
</dbReference>
<evidence type="ECO:0000256" key="5">
    <source>
        <dbReference type="ARBA" id="ARBA00022989"/>
    </source>
</evidence>
<evidence type="ECO:0000256" key="8">
    <source>
        <dbReference type="SAM" id="Phobius"/>
    </source>
</evidence>
<dbReference type="PRINTS" id="PR01989">
    <property type="entry name" value="EUOM20RECPTR"/>
</dbReference>
<keyword evidence="5 8" id="KW-1133">Transmembrane helix</keyword>
<dbReference type="Gene3D" id="1.20.960.10">
    <property type="entry name" value="Mitochondrial outer membrane translocase complex, subunit Tom20 domain"/>
    <property type="match status" value="1"/>
</dbReference>
<proteinExistence type="inferred from homology"/>
<evidence type="ECO:0000256" key="1">
    <source>
        <dbReference type="ARBA" id="ARBA00004572"/>
    </source>
</evidence>
<feature type="transmembrane region" description="Helical" evidence="8">
    <location>
        <begin position="7"/>
        <end position="27"/>
    </location>
</feature>
<keyword evidence="4" id="KW-1000">Mitochondrion outer membrane</keyword>
<dbReference type="SUPFAM" id="SSF47157">
    <property type="entry name" value="Mitochondrial import receptor subunit Tom20"/>
    <property type="match status" value="1"/>
</dbReference>
<comment type="similarity">
    <text evidence="2">Belongs to the Tom20 family.</text>
</comment>
<evidence type="ECO:0000256" key="4">
    <source>
        <dbReference type="ARBA" id="ARBA00022787"/>
    </source>
</evidence>
<dbReference type="PANTHER" id="PTHR12430">
    <property type="entry name" value="MITOCHONDRIAL IMPORT RECEPTOR SUBUNIT TOM20"/>
    <property type="match status" value="1"/>
</dbReference>
<dbReference type="InterPro" id="IPR023392">
    <property type="entry name" value="Tom20_dom_sf"/>
</dbReference>
<name>A0AAV0WCE1_9HEMI</name>
<evidence type="ECO:0000313" key="9">
    <source>
        <dbReference type="EMBL" id="CAI6353496.1"/>
    </source>
</evidence>
<evidence type="ECO:0000256" key="7">
    <source>
        <dbReference type="ARBA" id="ARBA00023136"/>
    </source>
</evidence>
<organism evidence="9 10">
    <name type="scientific">Macrosiphum euphorbiae</name>
    <name type="common">potato aphid</name>
    <dbReference type="NCBI Taxonomy" id="13131"/>
    <lineage>
        <taxon>Eukaryota</taxon>
        <taxon>Metazoa</taxon>
        <taxon>Ecdysozoa</taxon>
        <taxon>Arthropoda</taxon>
        <taxon>Hexapoda</taxon>
        <taxon>Insecta</taxon>
        <taxon>Pterygota</taxon>
        <taxon>Neoptera</taxon>
        <taxon>Paraneoptera</taxon>
        <taxon>Hemiptera</taxon>
        <taxon>Sternorrhyncha</taxon>
        <taxon>Aphidomorpha</taxon>
        <taxon>Aphidoidea</taxon>
        <taxon>Aphididae</taxon>
        <taxon>Macrosiphini</taxon>
        <taxon>Macrosiphum</taxon>
    </lineage>
</organism>
<dbReference type="GO" id="GO:0006605">
    <property type="term" value="P:protein targeting"/>
    <property type="evidence" value="ECO:0007669"/>
    <property type="project" value="InterPro"/>
</dbReference>